<dbReference type="RefSeq" id="WP_113960013.1">
    <property type="nucleotide sequence ID" value="NZ_QNRR01000007.1"/>
</dbReference>
<feature type="binding site" evidence="8">
    <location>
        <position position="273"/>
    </location>
    <ligand>
        <name>FAD</name>
        <dbReference type="ChEBI" id="CHEBI:57692"/>
    </ligand>
</feature>
<proteinExistence type="inferred from homology"/>
<evidence type="ECO:0000256" key="2">
    <source>
        <dbReference type="ARBA" id="ARBA00013149"/>
    </source>
</evidence>
<evidence type="ECO:0000256" key="9">
    <source>
        <dbReference type="PIRSR" id="PIRSR602081-2"/>
    </source>
</evidence>
<evidence type="ECO:0000313" key="13">
    <source>
        <dbReference type="Proteomes" id="UP000253426"/>
    </source>
</evidence>
<feature type="site" description="Electron transfer via tryptophanyl radical" evidence="9">
    <location>
        <position position="383"/>
    </location>
</feature>
<comment type="caution">
    <text evidence="12">The sequence shown here is derived from an EMBL/GenBank/DDBJ whole genome shotgun (WGS) entry which is preliminary data.</text>
</comment>
<dbReference type="PRINTS" id="PR00147">
    <property type="entry name" value="DNAPHOTLYASE"/>
</dbReference>
<dbReference type="SUPFAM" id="SSF48173">
    <property type="entry name" value="Cryptochrome/photolyase FAD-binding domain"/>
    <property type="match status" value="1"/>
</dbReference>
<dbReference type="InterPro" id="IPR014729">
    <property type="entry name" value="Rossmann-like_a/b/a_fold"/>
</dbReference>
<dbReference type="InterPro" id="IPR036134">
    <property type="entry name" value="Crypto/Photolyase_FAD-like_sf"/>
</dbReference>
<feature type="binding site" evidence="8">
    <location>
        <begin position="234"/>
        <end position="238"/>
    </location>
    <ligand>
        <name>FAD</name>
        <dbReference type="ChEBI" id="CHEBI:57692"/>
    </ligand>
</feature>
<name>A0A366HGQ2_9BACT</name>
<feature type="domain" description="Photolyase/cryptochrome alpha/beta" evidence="11">
    <location>
        <begin position="3"/>
        <end position="132"/>
    </location>
</feature>
<dbReference type="Pfam" id="PF03441">
    <property type="entry name" value="FAD_binding_7"/>
    <property type="match status" value="1"/>
</dbReference>
<dbReference type="InterPro" id="IPR006050">
    <property type="entry name" value="DNA_photolyase_N"/>
</dbReference>
<keyword evidence="6 10" id="KW-0157">Chromophore</keyword>
<evidence type="ECO:0000256" key="1">
    <source>
        <dbReference type="ARBA" id="ARBA00001932"/>
    </source>
</evidence>
<evidence type="ECO:0000259" key="11">
    <source>
        <dbReference type="PROSITE" id="PS51645"/>
    </source>
</evidence>
<keyword evidence="5 8" id="KW-0274">FAD</keyword>
<dbReference type="SUPFAM" id="SSF52425">
    <property type="entry name" value="Cryptochrome/photolyase, N-terminal domain"/>
    <property type="match status" value="1"/>
</dbReference>
<dbReference type="FunFam" id="1.10.579.10:FF:000003">
    <property type="entry name" value="Deoxyribodipyrimidine photo-lyase"/>
    <property type="match status" value="1"/>
</dbReference>
<evidence type="ECO:0000313" key="12">
    <source>
        <dbReference type="EMBL" id="RBP41381.1"/>
    </source>
</evidence>
<dbReference type="EMBL" id="QNRR01000007">
    <property type="protein sequence ID" value="RBP41381.1"/>
    <property type="molecule type" value="Genomic_DNA"/>
</dbReference>
<dbReference type="InterPro" id="IPR002081">
    <property type="entry name" value="Cryptochrome/DNA_photolyase_1"/>
</dbReference>
<feature type="site" description="Electron transfer via tryptophanyl radical" evidence="9">
    <location>
        <position position="360"/>
    </location>
</feature>
<gene>
    <name evidence="12" type="ORF">DES53_107213</name>
</gene>
<evidence type="ECO:0000256" key="7">
    <source>
        <dbReference type="ARBA" id="ARBA00033999"/>
    </source>
</evidence>
<dbReference type="Gene3D" id="1.25.40.80">
    <property type="match status" value="1"/>
</dbReference>
<evidence type="ECO:0000256" key="10">
    <source>
        <dbReference type="RuleBase" id="RU004182"/>
    </source>
</evidence>
<dbReference type="PROSITE" id="PS51645">
    <property type="entry name" value="PHR_CRY_ALPHA_BETA"/>
    <property type="match status" value="1"/>
</dbReference>
<dbReference type="Gene3D" id="3.40.50.620">
    <property type="entry name" value="HUPs"/>
    <property type="match status" value="1"/>
</dbReference>
<evidence type="ECO:0000256" key="5">
    <source>
        <dbReference type="ARBA" id="ARBA00022827"/>
    </source>
</evidence>
<dbReference type="InterPro" id="IPR005101">
    <property type="entry name" value="Cryptochr/Photolyase_FAD-bd"/>
</dbReference>
<dbReference type="PROSITE" id="PS00394">
    <property type="entry name" value="DNA_PHOTOLYASES_1_1"/>
    <property type="match status" value="1"/>
</dbReference>
<feature type="binding site" evidence="8">
    <location>
        <position position="222"/>
    </location>
    <ligand>
        <name>FAD</name>
        <dbReference type="ChEBI" id="CHEBI:57692"/>
    </ligand>
</feature>
<evidence type="ECO:0000256" key="3">
    <source>
        <dbReference type="ARBA" id="ARBA00014046"/>
    </source>
</evidence>
<dbReference type="AlphaFoldDB" id="A0A366HGQ2"/>
<dbReference type="PANTHER" id="PTHR11455:SF9">
    <property type="entry name" value="CRYPTOCHROME CIRCADIAN CLOCK 5 ISOFORM X1"/>
    <property type="match status" value="1"/>
</dbReference>
<dbReference type="EC" id="4.1.99.3" evidence="2"/>
<dbReference type="GO" id="GO:0000719">
    <property type="term" value="P:photoreactive repair"/>
    <property type="evidence" value="ECO:0007669"/>
    <property type="project" value="UniProtKB-ARBA"/>
</dbReference>
<reference evidence="12 13" key="1">
    <citation type="submission" date="2018-06" db="EMBL/GenBank/DDBJ databases">
        <title>Genomic Encyclopedia of Type Strains, Phase IV (KMG-IV): sequencing the most valuable type-strain genomes for metagenomic binning, comparative biology and taxonomic classification.</title>
        <authorList>
            <person name="Goeker M."/>
        </authorList>
    </citation>
    <scope>NUCLEOTIDE SEQUENCE [LARGE SCALE GENOMIC DNA]</scope>
    <source>
        <strain evidence="12 13">DSM 25532</strain>
    </source>
</reference>
<evidence type="ECO:0000256" key="8">
    <source>
        <dbReference type="PIRSR" id="PIRSR602081-1"/>
    </source>
</evidence>
<dbReference type="Pfam" id="PF00875">
    <property type="entry name" value="DNA_photolyase"/>
    <property type="match status" value="1"/>
</dbReference>
<feature type="binding site" evidence="8">
    <location>
        <begin position="276"/>
        <end position="283"/>
    </location>
    <ligand>
        <name>FAD</name>
        <dbReference type="ChEBI" id="CHEBI:57692"/>
    </ligand>
</feature>
<comment type="similarity">
    <text evidence="10">Belongs to the DNA photolyase family.</text>
</comment>
<dbReference type="InterPro" id="IPR018394">
    <property type="entry name" value="DNA_photolyase_1_CS_C"/>
</dbReference>
<feature type="site" description="Electron transfer via tryptophanyl radical" evidence="9">
    <location>
        <position position="307"/>
    </location>
</feature>
<comment type="cofactor">
    <cofactor evidence="8">
        <name>FAD</name>
        <dbReference type="ChEBI" id="CHEBI:57692"/>
    </cofactor>
    <text evidence="8">Binds 1 FAD per subunit.</text>
</comment>
<dbReference type="OrthoDB" id="9772484at2"/>
<dbReference type="Proteomes" id="UP000253426">
    <property type="component" value="Unassembled WGS sequence"/>
</dbReference>
<dbReference type="Gene3D" id="1.10.579.10">
    <property type="entry name" value="DNA Cyclobutane Dipyrimidine Photolyase, subunit A, domain 3"/>
    <property type="match status" value="1"/>
</dbReference>
<evidence type="ECO:0000256" key="6">
    <source>
        <dbReference type="ARBA" id="ARBA00022991"/>
    </source>
</evidence>
<protein>
    <recommendedName>
        <fullName evidence="3">Deoxyribodipyrimidine photo-lyase</fullName>
        <ecNumber evidence="2">4.1.99.3</ecNumber>
    </recommendedName>
</protein>
<dbReference type="GO" id="GO:0003677">
    <property type="term" value="F:DNA binding"/>
    <property type="evidence" value="ECO:0007669"/>
    <property type="project" value="TreeGrafter"/>
</dbReference>
<dbReference type="GO" id="GO:0003904">
    <property type="term" value="F:deoxyribodipyrimidine photo-lyase activity"/>
    <property type="evidence" value="ECO:0007669"/>
    <property type="project" value="UniProtKB-EC"/>
</dbReference>
<keyword evidence="13" id="KW-1185">Reference proteome</keyword>
<keyword evidence="4 8" id="KW-0285">Flavoprotein</keyword>
<dbReference type="GO" id="GO:0071949">
    <property type="term" value="F:FAD binding"/>
    <property type="evidence" value="ECO:0007669"/>
    <property type="project" value="TreeGrafter"/>
</dbReference>
<dbReference type="InterPro" id="IPR036155">
    <property type="entry name" value="Crypto/Photolyase_N_sf"/>
</dbReference>
<comment type="catalytic activity">
    <reaction evidence="7">
        <text>cyclobutadipyrimidine (in DNA) = 2 pyrimidine residues (in DNA).</text>
        <dbReference type="EC" id="4.1.99.3"/>
    </reaction>
</comment>
<accession>A0A366HGQ2</accession>
<dbReference type="PANTHER" id="PTHR11455">
    <property type="entry name" value="CRYPTOCHROME"/>
    <property type="match status" value="1"/>
</dbReference>
<organism evidence="12 13">
    <name type="scientific">Roseimicrobium gellanilyticum</name>
    <dbReference type="NCBI Taxonomy" id="748857"/>
    <lineage>
        <taxon>Bacteria</taxon>
        <taxon>Pseudomonadati</taxon>
        <taxon>Verrucomicrobiota</taxon>
        <taxon>Verrucomicrobiia</taxon>
        <taxon>Verrucomicrobiales</taxon>
        <taxon>Verrucomicrobiaceae</taxon>
        <taxon>Roseimicrobium</taxon>
    </lineage>
</organism>
<keyword evidence="12" id="KW-0456">Lyase</keyword>
<sequence>MPRVSIHWFRRDLRLTDNTALHHASKGSDQVVPAYILSTWKRQHDWTGPNRQHFLCGNLESLAKNLEAIGSQLLLRAGDAVSELERLVHETGASAVYTNRDPDPFGREVEGKVAAMCQKHGVEFLTFKDVTLHGPEEVLNGEGKPYRVYTPYSKNWLSLPKPEPVPAVKSLGITLPKLVSLKLPTVRHWSLPECTAATPPPGERTARDRMKAFISSGRLAAYADMRNTPAGHHSSCLSPDLRYGLIGIRELYQRCQKAAATAKASTKASIEAYVKELAWREFYMTVLHHWPEVLEMEFNPEFRSVPWDGDDAHYEAWKEGRTGFPIVDAGMRQLLATGWMHNRVRMIVSMFLTKDLHVHWRLGESWFMQQLVDGEIASNNGGWQWSAGTGADAAPYFRIQNPWTQTKRYDPEGEYIKQWVPELKDVAAEKLFQPCDTPLAKGYPLPIVDHSQERERTLKRFKMAKGR</sequence>
<comment type="cofactor">
    <cofactor evidence="1">
        <name>(6R)-5,10-methylene-5,6,7,8-tetrahydrofolate</name>
        <dbReference type="ChEBI" id="CHEBI:15636"/>
    </cofactor>
</comment>
<evidence type="ECO:0000256" key="4">
    <source>
        <dbReference type="ARBA" id="ARBA00022630"/>
    </source>
</evidence>